<evidence type="ECO:0000313" key="4">
    <source>
        <dbReference type="Proteomes" id="UP000187203"/>
    </source>
</evidence>
<reference evidence="4" key="1">
    <citation type="submission" date="2013-09" db="EMBL/GenBank/DDBJ databases">
        <title>Corchorus olitorius genome sequencing.</title>
        <authorList>
            <person name="Alam M."/>
            <person name="Haque M.S."/>
            <person name="Islam M.S."/>
            <person name="Emdad E.M."/>
            <person name="Islam M.M."/>
            <person name="Ahmed B."/>
            <person name="Halim A."/>
            <person name="Hossen Q.M.M."/>
            <person name="Hossain M.Z."/>
            <person name="Ahmed R."/>
            <person name="Khan M.M."/>
            <person name="Islam R."/>
            <person name="Rashid M.M."/>
            <person name="Khan S.A."/>
            <person name="Rahman M.S."/>
            <person name="Alam M."/>
            <person name="Yahiya A.S."/>
            <person name="Khan M.S."/>
            <person name="Azam M.S."/>
            <person name="Haque T."/>
            <person name="Lashkar M.Z.H."/>
            <person name="Akhand A.I."/>
            <person name="Morshed G."/>
            <person name="Roy S."/>
            <person name="Uddin K.S."/>
            <person name="Rabeya T."/>
            <person name="Hossain A.S."/>
            <person name="Chowdhury A."/>
            <person name="Snigdha A.R."/>
            <person name="Mortoza M.S."/>
            <person name="Matin S.A."/>
            <person name="Hoque S.M.E."/>
            <person name="Islam M.K."/>
            <person name="Roy D.K."/>
            <person name="Haider R."/>
            <person name="Moosa M.M."/>
            <person name="Elias S.M."/>
            <person name="Hasan A.M."/>
            <person name="Jahan S."/>
            <person name="Shafiuddin M."/>
            <person name="Mahmood N."/>
            <person name="Shommy N.S."/>
        </authorList>
    </citation>
    <scope>NUCLEOTIDE SEQUENCE [LARGE SCALE GENOMIC DNA]</scope>
    <source>
        <strain evidence="4">cv. O-4</strain>
    </source>
</reference>
<evidence type="ECO:0000256" key="1">
    <source>
        <dbReference type="SAM" id="MobiDB-lite"/>
    </source>
</evidence>
<dbReference type="STRING" id="93759.A0A1R3J6T7"/>
<dbReference type="OrthoDB" id="1716383at2759"/>
<protein>
    <submittedName>
        <fullName evidence="3">Protein argonaute 4</fullName>
    </submittedName>
</protein>
<evidence type="ECO:0000313" key="3">
    <source>
        <dbReference type="EMBL" id="OMO90476.1"/>
    </source>
</evidence>
<gene>
    <name evidence="3" type="ORF">COLO4_19138</name>
</gene>
<keyword evidence="4" id="KW-1185">Reference proteome</keyword>
<evidence type="ECO:0000259" key="2">
    <source>
        <dbReference type="Pfam" id="PF16486"/>
    </source>
</evidence>
<dbReference type="Pfam" id="PF16486">
    <property type="entry name" value="ArgoN"/>
    <property type="match status" value="1"/>
</dbReference>
<feature type="compositionally biased region" description="Low complexity" evidence="1">
    <location>
        <begin position="1"/>
        <end position="12"/>
    </location>
</feature>
<comment type="caution">
    <text evidence="3">The sequence shown here is derived from an EMBL/GenBank/DDBJ whole genome shotgun (WGS) entry which is preliminary data.</text>
</comment>
<dbReference type="Proteomes" id="UP000187203">
    <property type="component" value="Unassembled WGS sequence"/>
</dbReference>
<sequence>MYRNNGNANGHDNPNENDRKRLRRPYQSKTFLVEISFAAKIPMQAIQNALRGQDCENSQEALNGLGHHIEAKCS</sequence>
<dbReference type="AlphaFoldDB" id="A0A1R3J6T7"/>
<feature type="domain" description="Protein argonaute N-terminal" evidence="2">
    <location>
        <begin position="13"/>
        <end position="67"/>
    </location>
</feature>
<feature type="region of interest" description="Disordered" evidence="1">
    <location>
        <begin position="1"/>
        <end position="25"/>
    </location>
</feature>
<dbReference type="InterPro" id="IPR032474">
    <property type="entry name" value="Argonaute_N"/>
</dbReference>
<name>A0A1R3J6T7_9ROSI</name>
<organism evidence="3 4">
    <name type="scientific">Corchorus olitorius</name>
    <dbReference type="NCBI Taxonomy" id="93759"/>
    <lineage>
        <taxon>Eukaryota</taxon>
        <taxon>Viridiplantae</taxon>
        <taxon>Streptophyta</taxon>
        <taxon>Embryophyta</taxon>
        <taxon>Tracheophyta</taxon>
        <taxon>Spermatophyta</taxon>
        <taxon>Magnoliopsida</taxon>
        <taxon>eudicotyledons</taxon>
        <taxon>Gunneridae</taxon>
        <taxon>Pentapetalae</taxon>
        <taxon>rosids</taxon>
        <taxon>malvids</taxon>
        <taxon>Malvales</taxon>
        <taxon>Malvaceae</taxon>
        <taxon>Grewioideae</taxon>
        <taxon>Apeibeae</taxon>
        <taxon>Corchorus</taxon>
    </lineage>
</organism>
<accession>A0A1R3J6T7</accession>
<dbReference type="EMBL" id="AWUE01016549">
    <property type="protein sequence ID" value="OMO90476.1"/>
    <property type="molecule type" value="Genomic_DNA"/>
</dbReference>
<proteinExistence type="predicted"/>